<proteinExistence type="predicted"/>
<evidence type="ECO:0000313" key="2">
    <source>
        <dbReference type="Proteomes" id="UP001177080"/>
    </source>
</evidence>
<dbReference type="EMBL" id="WHSC02000014">
    <property type="protein sequence ID" value="MDO6124592.1"/>
    <property type="molecule type" value="Genomic_DNA"/>
</dbReference>
<protein>
    <submittedName>
        <fullName evidence="1">Uncharacterized protein</fullName>
    </submittedName>
</protein>
<gene>
    <name evidence="1" type="ORF">GB928_025730</name>
</gene>
<evidence type="ECO:0000313" key="1">
    <source>
        <dbReference type="EMBL" id="MDO6124592.1"/>
    </source>
</evidence>
<reference evidence="1" key="1">
    <citation type="submission" date="2022-04" db="EMBL/GenBank/DDBJ databases">
        <title>Shinella lacus sp. nov., a novel member of the genus Shinella from water.</title>
        <authorList>
            <person name="Deng Y."/>
        </authorList>
    </citation>
    <scope>NUCLEOTIDE SEQUENCE</scope>
    <source>
        <strain evidence="1">JCM 31239</strain>
    </source>
</reference>
<organism evidence="1 2">
    <name type="scientific">Shinella curvata</name>
    <dbReference type="NCBI Taxonomy" id="1817964"/>
    <lineage>
        <taxon>Bacteria</taxon>
        <taxon>Pseudomonadati</taxon>
        <taxon>Pseudomonadota</taxon>
        <taxon>Alphaproteobacteria</taxon>
        <taxon>Hyphomicrobiales</taxon>
        <taxon>Rhizobiaceae</taxon>
        <taxon>Shinella</taxon>
    </lineage>
</organism>
<comment type="caution">
    <text evidence="1">The sequence shown here is derived from an EMBL/GenBank/DDBJ whole genome shotgun (WGS) entry which is preliminary data.</text>
</comment>
<name>A0ABT8XLL6_9HYPH</name>
<sequence length="114" mass="12518">MGGKVRLPPAMQIGRKVRLPLATPMEDIDFLKSMLHGALPLAARNDVILAHFLTMAYEHAIDLLSGKVPIQAKTPPQNGLTVYRSSEWTRITRPRSRGRARVGFGNVTGDEVDG</sequence>
<dbReference type="Proteomes" id="UP001177080">
    <property type="component" value="Unassembled WGS sequence"/>
</dbReference>
<accession>A0ABT8XLL6</accession>
<keyword evidence="2" id="KW-1185">Reference proteome</keyword>
<dbReference type="RefSeq" id="WP_244763919.1">
    <property type="nucleotide sequence ID" value="NZ_JALJCJ010000010.1"/>
</dbReference>